<comment type="caution">
    <text evidence="1">The sequence shown here is derived from an EMBL/GenBank/DDBJ whole genome shotgun (WGS) entry which is preliminary data.</text>
</comment>
<feature type="non-terminal residue" evidence="1">
    <location>
        <position position="1"/>
    </location>
</feature>
<dbReference type="Proteomes" id="UP001150581">
    <property type="component" value="Unassembled WGS sequence"/>
</dbReference>
<proteinExistence type="predicted"/>
<keyword evidence="2" id="KW-1185">Reference proteome</keyword>
<sequence>YDGEYDALMYFYKYFYDFIQSEYAALPERKFHSKHQQGYIAYKSVTPSENPRPLKRDNRAKVNYDFDDLELGSVFQEQESE</sequence>
<gene>
    <name evidence="1" type="ORF">LPJ66_009912</name>
</gene>
<evidence type="ECO:0000313" key="1">
    <source>
        <dbReference type="EMBL" id="KAJ1885875.1"/>
    </source>
</evidence>
<accession>A0ACC1I2N4</accession>
<evidence type="ECO:0000313" key="2">
    <source>
        <dbReference type="Proteomes" id="UP001150581"/>
    </source>
</evidence>
<reference evidence="1" key="1">
    <citation type="submission" date="2022-07" db="EMBL/GenBank/DDBJ databases">
        <title>Phylogenomic reconstructions and comparative analyses of Kickxellomycotina fungi.</title>
        <authorList>
            <person name="Reynolds N.K."/>
            <person name="Stajich J.E."/>
            <person name="Barry K."/>
            <person name="Grigoriev I.V."/>
            <person name="Crous P."/>
            <person name="Smith M.E."/>
        </authorList>
    </citation>
    <scope>NUCLEOTIDE SEQUENCE</scope>
    <source>
        <strain evidence="1">Benny 63K</strain>
    </source>
</reference>
<protein>
    <submittedName>
        <fullName evidence="1">Uncharacterized protein</fullName>
    </submittedName>
</protein>
<dbReference type="EMBL" id="JANBPG010002413">
    <property type="protein sequence ID" value="KAJ1885875.1"/>
    <property type="molecule type" value="Genomic_DNA"/>
</dbReference>
<organism evidence="1 2">
    <name type="scientific">Kickxella alabastrina</name>
    <dbReference type="NCBI Taxonomy" id="61397"/>
    <lineage>
        <taxon>Eukaryota</taxon>
        <taxon>Fungi</taxon>
        <taxon>Fungi incertae sedis</taxon>
        <taxon>Zoopagomycota</taxon>
        <taxon>Kickxellomycotina</taxon>
        <taxon>Kickxellomycetes</taxon>
        <taxon>Kickxellales</taxon>
        <taxon>Kickxellaceae</taxon>
        <taxon>Kickxella</taxon>
    </lineage>
</organism>
<name>A0ACC1I2N4_9FUNG</name>